<protein>
    <recommendedName>
        <fullName evidence="4">Carboxylesterase family protein</fullName>
    </recommendedName>
</protein>
<feature type="region of interest" description="Disordered" evidence="1">
    <location>
        <begin position="1"/>
        <end position="44"/>
    </location>
</feature>
<evidence type="ECO:0000313" key="2">
    <source>
        <dbReference type="EMBL" id="RVX75928.1"/>
    </source>
</evidence>
<feature type="compositionally biased region" description="Polar residues" evidence="1">
    <location>
        <begin position="598"/>
        <end position="616"/>
    </location>
</feature>
<evidence type="ECO:0008006" key="4">
    <source>
        <dbReference type="Google" id="ProtNLM"/>
    </source>
</evidence>
<dbReference type="EMBL" id="NAJM01000001">
    <property type="protein sequence ID" value="RVX75928.1"/>
    <property type="molecule type" value="Genomic_DNA"/>
</dbReference>
<comment type="caution">
    <text evidence="2">The sequence shown here is derived from an EMBL/GenBank/DDBJ whole genome shotgun (WGS) entry which is preliminary data.</text>
</comment>
<dbReference type="AlphaFoldDB" id="A0A438NJM3"/>
<proteinExistence type="predicted"/>
<evidence type="ECO:0000313" key="3">
    <source>
        <dbReference type="Proteomes" id="UP000288859"/>
    </source>
</evidence>
<feature type="compositionally biased region" description="Basic and acidic residues" evidence="1">
    <location>
        <begin position="415"/>
        <end position="430"/>
    </location>
</feature>
<feature type="compositionally biased region" description="Low complexity" evidence="1">
    <location>
        <begin position="292"/>
        <end position="310"/>
    </location>
</feature>
<gene>
    <name evidence="2" type="ORF">B0A52_00285</name>
</gene>
<feature type="compositionally biased region" description="Polar residues" evidence="1">
    <location>
        <begin position="215"/>
        <end position="225"/>
    </location>
</feature>
<accession>A0A438NJM3</accession>
<feature type="compositionally biased region" description="Polar residues" evidence="1">
    <location>
        <begin position="98"/>
        <end position="130"/>
    </location>
</feature>
<reference evidence="2 3" key="1">
    <citation type="submission" date="2017-03" db="EMBL/GenBank/DDBJ databases">
        <title>Genomes of endolithic fungi from Antarctica.</title>
        <authorList>
            <person name="Coleine C."/>
            <person name="Masonjones S."/>
            <person name="Stajich J.E."/>
        </authorList>
    </citation>
    <scope>NUCLEOTIDE SEQUENCE [LARGE SCALE GENOMIC DNA]</scope>
    <source>
        <strain evidence="2 3">CCFEE 6314</strain>
    </source>
</reference>
<feature type="compositionally biased region" description="Basic and acidic residues" evidence="1">
    <location>
        <begin position="533"/>
        <end position="591"/>
    </location>
</feature>
<dbReference type="VEuPathDB" id="FungiDB:PV10_01702"/>
<feature type="region of interest" description="Disordered" evidence="1">
    <location>
        <begin position="264"/>
        <end position="616"/>
    </location>
</feature>
<feature type="compositionally biased region" description="Polar residues" evidence="1">
    <location>
        <begin position="138"/>
        <end position="164"/>
    </location>
</feature>
<dbReference type="Proteomes" id="UP000288859">
    <property type="component" value="Unassembled WGS sequence"/>
</dbReference>
<organism evidence="2 3">
    <name type="scientific">Exophiala mesophila</name>
    <name type="common">Black yeast-like fungus</name>
    <dbReference type="NCBI Taxonomy" id="212818"/>
    <lineage>
        <taxon>Eukaryota</taxon>
        <taxon>Fungi</taxon>
        <taxon>Dikarya</taxon>
        <taxon>Ascomycota</taxon>
        <taxon>Pezizomycotina</taxon>
        <taxon>Eurotiomycetes</taxon>
        <taxon>Chaetothyriomycetidae</taxon>
        <taxon>Chaetothyriales</taxon>
        <taxon>Herpotrichiellaceae</taxon>
        <taxon>Exophiala</taxon>
    </lineage>
</organism>
<feature type="compositionally biased region" description="Low complexity" evidence="1">
    <location>
        <begin position="345"/>
        <end position="364"/>
    </location>
</feature>
<feature type="region of interest" description="Disordered" evidence="1">
    <location>
        <begin position="63"/>
        <end position="226"/>
    </location>
</feature>
<name>A0A438NJM3_EXOME</name>
<evidence type="ECO:0000256" key="1">
    <source>
        <dbReference type="SAM" id="MobiDB-lite"/>
    </source>
</evidence>
<feature type="compositionally biased region" description="Polar residues" evidence="1">
    <location>
        <begin position="34"/>
        <end position="44"/>
    </location>
</feature>
<dbReference type="OrthoDB" id="3946796at2759"/>
<sequence>MRMTRAALRAQALDDSYQIHQDADSSDLGPQPETPNKQPSQGLLNRTVLKDITQEINSTVDDVFAQEPLASAKKPQPTGNETQANIPLHGVTPEPQEGSISDPSDSAPQEAQNTANQTPQHVSYITTQEELPQPPSTLPHQTPSTNQQLPNLNTSPLPQLNTNPPKTPKFDPSIHLAREGNEATPTQPVEDSFIDDIKSRSPSKMQAYPGDSIHSPDSFSDQMNPRTPRIEDSVEAIDALEEAIEKISEGLPILDHLNVKSPIKSAKKAPSRVGLENKAKAPASVRRPAKPPGTLTKSSPTKPSTAKSTTVRSRPSVAQSAVGKQVVKAPTVARQSKKPVVDGQSRSSSTTLNPPPSLSFSNSPAKALPNTTKKRVPSTSLSTSKPGFVPARSSKAPTTSTFSLPGEAISAKVRAQREERLRREEEELKAKKLFKARPLPSKAAEPTVKPRGNKASQARLSIYAGGVNKENVEPQRQAGPRPRPSSMLISRPKPEVAKANSSVRRTMSVMERPMNSKPRVSSVQLAAGQKLSVSKEDAVRQKANGKEVFARSKVEKERLEKERKEKEEATRKARAEAAERGRQASREWAEKQKKRLTLQANTKLHEGSSTAVSTTS</sequence>